<dbReference type="PRINTS" id="PR00039">
    <property type="entry name" value="HTHLYSR"/>
</dbReference>
<dbReference type="RefSeq" id="WP_003386787.1">
    <property type="nucleotide sequence ID" value="NZ_APBN01000002.1"/>
</dbReference>
<reference evidence="6 7" key="1">
    <citation type="submission" date="2013-03" db="EMBL/GenBank/DDBJ databases">
        <title>Assembly of a new bacterial strain Brevibacillus borstelensis AK1.</title>
        <authorList>
            <person name="Rajan I."/>
            <person name="PoliReddy D."/>
            <person name="Sugumar T."/>
            <person name="Rathinam K."/>
            <person name="Alqarawi S."/>
            <person name="Khalil A.B."/>
            <person name="Sivakumar N."/>
        </authorList>
    </citation>
    <scope>NUCLEOTIDE SEQUENCE [LARGE SCALE GENOMIC DNA]</scope>
    <source>
        <strain evidence="6 7">AK1</strain>
    </source>
</reference>
<keyword evidence="2" id="KW-0805">Transcription regulation</keyword>
<evidence type="ECO:0000256" key="1">
    <source>
        <dbReference type="ARBA" id="ARBA00009437"/>
    </source>
</evidence>
<keyword evidence="7" id="KW-1185">Reference proteome</keyword>
<dbReference type="SUPFAM" id="SSF46785">
    <property type="entry name" value="Winged helix' DNA-binding domain"/>
    <property type="match status" value="1"/>
</dbReference>
<dbReference type="Proteomes" id="UP000012081">
    <property type="component" value="Unassembled WGS sequence"/>
</dbReference>
<keyword evidence="4" id="KW-0804">Transcription</keyword>
<evidence type="ECO:0000256" key="4">
    <source>
        <dbReference type="ARBA" id="ARBA00023163"/>
    </source>
</evidence>
<dbReference type="FunFam" id="1.10.10.10:FF:000001">
    <property type="entry name" value="LysR family transcriptional regulator"/>
    <property type="match status" value="1"/>
</dbReference>
<dbReference type="Pfam" id="PF03466">
    <property type="entry name" value="LysR_substrate"/>
    <property type="match status" value="1"/>
</dbReference>
<comment type="similarity">
    <text evidence="1">Belongs to the LysR transcriptional regulatory family.</text>
</comment>
<evidence type="ECO:0000259" key="5">
    <source>
        <dbReference type="PROSITE" id="PS50931"/>
    </source>
</evidence>
<organism evidence="6 7">
    <name type="scientific">Brevibacillus borstelensis AK1</name>
    <dbReference type="NCBI Taxonomy" id="1300222"/>
    <lineage>
        <taxon>Bacteria</taxon>
        <taxon>Bacillati</taxon>
        <taxon>Bacillota</taxon>
        <taxon>Bacilli</taxon>
        <taxon>Bacillales</taxon>
        <taxon>Paenibacillaceae</taxon>
        <taxon>Brevibacillus</taxon>
    </lineage>
</organism>
<dbReference type="EMBL" id="APBN01000002">
    <property type="protein sequence ID" value="EMT53341.1"/>
    <property type="molecule type" value="Genomic_DNA"/>
</dbReference>
<gene>
    <name evidence="6" type="ORF">I532_04995</name>
</gene>
<comment type="caution">
    <text evidence="6">The sequence shown here is derived from an EMBL/GenBank/DDBJ whole genome shotgun (WGS) entry which is preliminary data.</text>
</comment>
<dbReference type="AlphaFoldDB" id="M8E242"/>
<dbReference type="Gene3D" id="3.40.190.290">
    <property type="match status" value="1"/>
</dbReference>
<dbReference type="OrthoDB" id="9803735at2"/>
<dbReference type="InterPro" id="IPR005119">
    <property type="entry name" value="LysR_subst-bd"/>
</dbReference>
<dbReference type="PANTHER" id="PTHR30419:SF28">
    <property type="entry name" value="HTH-TYPE TRANSCRIPTIONAL REGULATOR BSDA"/>
    <property type="match status" value="1"/>
</dbReference>
<dbReference type="PROSITE" id="PS50931">
    <property type="entry name" value="HTH_LYSR"/>
    <property type="match status" value="1"/>
</dbReference>
<keyword evidence="3" id="KW-0238">DNA-binding</keyword>
<name>M8E242_9BACL</name>
<accession>M8E242</accession>
<feature type="domain" description="HTH lysR-type" evidence="5">
    <location>
        <begin position="1"/>
        <end position="58"/>
    </location>
</feature>
<dbReference type="InterPro" id="IPR000847">
    <property type="entry name" value="LysR_HTH_N"/>
</dbReference>
<dbReference type="PATRIC" id="fig|1300222.3.peg.1024"/>
<dbReference type="SUPFAM" id="SSF53850">
    <property type="entry name" value="Periplasmic binding protein-like II"/>
    <property type="match status" value="1"/>
</dbReference>
<dbReference type="GO" id="GO:0003677">
    <property type="term" value="F:DNA binding"/>
    <property type="evidence" value="ECO:0007669"/>
    <property type="project" value="UniProtKB-KW"/>
</dbReference>
<dbReference type="InterPro" id="IPR036390">
    <property type="entry name" value="WH_DNA-bd_sf"/>
</dbReference>
<dbReference type="InterPro" id="IPR050950">
    <property type="entry name" value="HTH-type_LysR_regulators"/>
</dbReference>
<dbReference type="PANTHER" id="PTHR30419">
    <property type="entry name" value="HTH-TYPE TRANSCRIPTIONAL REGULATOR YBHD"/>
    <property type="match status" value="1"/>
</dbReference>
<protein>
    <submittedName>
        <fullName evidence="6">Transcriptional regulator</fullName>
    </submittedName>
</protein>
<evidence type="ECO:0000313" key="6">
    <source>
        <dbReference type="EMBL" id="EMT53341.1"/>
    </source>
</evidence>
<dbReference type="Gene3D" id="1.10.10.10">
    <property type="entry name" value="Winged helix-like DNA-binding domain superfamily/Winged helix DNA-binding domain"/>
    <property type="match status" value="1"/>
</dbReference>
<dbReference type="GO" id="GO:0005829">
    <property type="term" value="C:cytosol"/>
    <property type="evidence" value="ECO:0007669"/>
    <property type="project" value="TreeGrafter"/>
</dbReference>
<sequence>MELLQLHYFRTVARLEHMTKAAQELRIAQPALSKTISRLEEDLGVPLFDRQGRQIRLNMFGQAFLKKVETALTALEEGRREVADMAGMERGSIYVATPTLHRLSEPLGAFLALHPNVNFRITQASLEEMSRLMENGDVDFCFTAVPIEGAGIHQLPVLKEEVFLAVPPGHRLASRKSVSLSEVAHDPFVGYKESYPFRKMNDEFCLQAGFKPNVVCEVDEPSAISSLVQAGLGVAFVGACKTDKKSPLIKLDIESPVCQRTYQLAWHEKRYLSKAAKKFREFVVKYFTDMQQGAAAPAVLQEVAASQATNKKNPAV</sequence>
<proteinExistence type="inferred from homology"/>
<evidence type="ECO:0000256" key="2">
    <source>
        <dbReference type="ARBA" id="ARBA00023015"/>
    </source>
</evidence>
<dbReference type="GO" id="GO:0003700">
    <property type="term" value="F:DNA-binding transcription factor activity"/>
    <property type="evidence" value="ECO:0007669"/>
    <property type="project" value="InterPro"/>
</dbReference>
<dbReference type="InterPro" id="IPR036388">
    <property type="entry name" value="WH-like_DNA-bd_sf"/>
</dbReference>
<evidence type="ECO:0000256" key="3">
    <source>
        <dbReference type="ARBA" id="ARBA00023125"/>
    </source>
</evidence>
<evidence type="ECO:0000313" key="7">
    <source>
        <dbReference type="Proteomes" id="UP000012081"/>
    </source>
</evidence>
<dbReference type="Pfam" id="PF00126">
    <property type="entry name" value="HTH_1"/>
    <property type="match status" value="1"/>
</dbReference>